<evidence type="ECO:0000256" key="4">
    <source>
        <dbReference type="ARBA" id="ARBA00038919"/>
    </source>
</evidence>
<comment type="similarity">
    <text evidence="1">Belongs to the zinc-containing alcohol dehydrogenase family. Quinone oxidoreductase subfamily.</text>
</comment>
<dbReference type="InterPro" id="IPR047618">
    <property type="entry name" value="QOR-like"/>
</dbReference>
<sequence>MNHALVVEEYGGSEVLQWRQLPLQEPAPGEVRIRHSAVGLNFIDIYHRTGLYPAGDLPFIPGLEAAGVVEAVAEGVADFSTGDRVAYAGGPIGAYAESRNFPAERLIKLPEGISERQAAAIMLKGMTAEYLIRRTYPVAAGEAILVHAAAGGVGQLLCQWAVALGAEVIATVGSEEKAVAVRKLGCHHTVNYSNEDVVDRVREITKGRGVPVVYDSVGQATFGASLSVLAPRGTLVSYGQASGKVPPFDITQLSAKGSLYLTRPTLFDYTRSREDLLESSTALFAQVLQGEIKLEIGQEFALKDAALAHQALESRKTRGSSLLLP</sequence>
<dbReference type="Gene3D" id="3.40.50.720">
    <property type="entry name" value="NAD(P)-binding Rossmann-like Domain"/>
    <property type="match status" value="1"/>
</dbReference>
<evidence type="ECO:0000256" key="5">
    <source>
        <dbReference type="ARBA" id="ARBA00048980"/>
    </source>
</evidence>
<keyword evidence="3" id="KW-0560">Oxidoreductase</keyword>
<evidence type="ECO:0000256" key="1">
    <source>
        <dbReference type="ARBA" id="ARBA00010371"/>
    </source>
</evidence>
<dbReference type="Gene3D" id="3.90.180.10">
    <property type="entry name" value="Medium-chain alcohol dehydrogenases, catalytic domain"/>
    <property type="match status" value="1"/>
</dbReference>
<accession>A0A944MAY4</accession>
<dbReference type="AlphaFoldDB" id="A0A944MAY4"/>
<comment type="caution">
    <text evidence="7">The sequence shown here is derived from an EMBL/GenBank/DDBJ whole genome shotgun (WGS) entry which is preliminary data.</text>
</comment>
<dbReference type="SMART" id="SM00829">
    <property type="entry name" value="PKS_ER"/>
    <property type="match status" value="1"/>
</dbReference>
<dbReference type="SUPFAM" id="SSF50129">
    <property type="entry name" value="GroES-like"/>
    <property type="match status" value="1"/>
</dbReference>
<gene>
    <name evidence="7" type="ORF">KME65_13870</name>
</gene>
<dbReference type="PANTHER" id="PTHR48106:SF13">
    <property type="entry name" value="QUINONE OXIDOREDUCTASE-RELATED"/>
    <property type="match status" value="1"/>
</dbReference>
<dbReference type="Pfam" id="PF00107">
    <property type="entry name" value="ADH_zinc_N"/>
    <property type="match status" value="1"/>
</dbReference>
<dbReference type="Proteomes" id="UP000770889">
    <property type="component" value="Unassembled WGS sequence"/>
</dbReference>
<comment type="catalytic activity">
    <reaction evidence="5">
        <text>2 a quinone + NADPH + H(+) = 2 a 1,4-benzosemiquinone + NADP(+)</text>
        <dbReference type="Rhea" id="RHEA:14269"/>
        <dbReference type="ChEBI" id="CHEBI:15378"/>
        <dbReference type="ChEBI" id="CHEBI:57783"/>
        <dbReference type="ChEBI" id="CHEBI:58349"/>
        <dbReference type="ChEBI" id="CHEBI:132124"/>
        <dbReference type="ChEBI" id="CHEBI:134225"/>
        <dbReference type="EC" id="1.6.5.5"/>
    </reaction>
</comment>
<dbReference type="GO" id="GO:0005829">
    <property type="term" value="C:cytosol"/>
    <property type="evidence" value="ECO:0007669"/>
    <property type="project" value="TreeGrafter"/>
</dbReference>
<dbReference type="EC" id="1.6.5.5" evidence="4"/>
<dbReference type="FunFam" id="3.40.50.720:FF:000053">
    <property type="entry name" value="Quinone oxidoreductase 1"/>
    <property type="match status" value="1"/>
</dbReference>
<dbReference type="InterPro" id="IPR011032">
    <property type="entry name" value="GroES-like_sf"/>
</dbReference>
<keyword evidence="2" id="KW-0521">NADP</keyword>
<dbReference type="InterPro" id="IPR020843">
    <property type="entry name" value="ER"/>
</dbReference>
<feature type="domain" description="Enoyl reductase (ER)" evidence="6">
    <location>
        <begin position="11"/>
        <end position="323"/>
    </location>
</feature>
<dbReference type="InterPro" id="IPR036291">
    <property type="entry name" value="NAD(P)-bd_dom_sf"/>
</dbReference>
<dbReference type="SUPFAM" id="SSF51735">
    <property type="entry name" value="NAD(P)-binding Rossmann-fold domains"/>
    <property type="match status" value="1"/>
</dbReference>
<evidence type="ECO:0000256" key="3">
    <source>
        <dbReference type="ARBA" id="ARBA00023002"/>
    </source>
</evidence>
<dbReference type="EMBL" id="JAHHGM010000013">
    <property type="protein sequence ID" value="MBT2990037.1"/>
    <property type="molecule type" value="Genomic_DNA"/>
</dbReference>
<dbReference type="GO" id="GO:0070402">
    <property type="term" value="F:NADPH binding"/>
    <property type="evidence" value="ECO:0007669"/>
    <property type="project" value="TreeGrafter"/>
</dbReference>
<evidence type="ECO:0000256" key="2">
    <source>
        <dbReference type="ARBA" id="ARBA00022857"/>
    </source>
</evidence>
<name>A0A944MAY4_9GAMM</name>
<evidence type="ECO:0000313" key="7">
    <source>
        <dbReference type="EMBL" id="MBT2990037.1"/>
    </source>
</evidence>
<evidence type="ECO:0000313" key="8">
    <source>
        <dbReference type="Proteomes" id="UP000770889"/>
    </source>
</evidence>
<dbReference type="PANTHER" id="PTHR48106">
    <property type="entry name" value="QUINONE OXIDOREDUCTASE PIG3-RELATED"/>
    <property type="match status" value="1"/>
</dbReference>
<proteinExistence type="inferred from homology"/>
<evidence type="ECO:0000259" key="6">
    <source>
        <dbReference type="SMART" id="SM00829"/>
    </source>
</evidence>
<dbReference type="Pfam" id="PF08240">
    <property type="entry name" value="ADH_N"/>
    <property type="match status" value="1"/>
</dbReference>
<dbReference type="CDD" id="cd05286">
    <property type="entry name" value="QOR2"/>
    <property type="match status" value="1"/>
</dbReference>
<reference evidence="7 8" key="1">
    <citation type="submission" date="2021-05" db="EMBL/GenBank/DDBJ databases">
        <title>Genetic and Functional Diversity in Clade A Lucinid endosymbionts from the Bahamas.</title>
        <authorList>
            <person name="Giani N.M."/>
            <person name="Engel A.S."/>
            <person name="Campbell B.J."/>
        </authorList>
    </citation>
    <scope>NUCLEOTIDE SEQUENCE [LARGE SCALE GENOMIC DNA]</scope>
    <source>
        <strain evidence="7">LUC16012Gg_MoonRockCtena</strain>
    </source>
</reference>
<dbReference type="GO" id="GO:0003960">
    <property type="term" value="F:quinone reductase (NADPH) activity"/>
    <property type="evidence" value="ECO:0007669"/>
    <property type="project" value="UniProtKB-EC"/>
</dbReference>
<dbReference type="NCBIfam" id="NF008024">
    <property type="entry name" value="PRK10754.1"/>
    <property type="match status" value="1"/>
</dbReference>
<protein>
    <recommendedName>
        <fullName evidence="4">NADPH:quinone reductase</fullName>
        <ecNumber evidence="4">1.6.5.5</ecNumber>
    </recommendedName>
</protein>
<dbReference type="InterPro" id="IPR013149">
    <property type="entry name" value="ADH-like_C"/>
</dbReference>
<dbReference type="InterPro" id="IPR013154">
    <property type="entry name" value="ADH-like_N"/>
</dbReference>
<organism evidence="7 8">
    <name type="scientific">Candidatus Thiodiazotropha taylori</name>
    <dbReference type="NCBI Taxonomy" id="2792791"/>
    <lineage>
        <taxon>Bacteria</taxon>
        <taxon>Pseudomonadati</taxon>
        <taxon>Pseudomonadota</taxon>
        <taxon>Gammaproteobacteria</taxon>
        <taxon>Chromatiales</taxon>
        <taxon>Sedimenticolaceae</taxon>
        <taxon>Candidatus Thiodiazotropha</taxon>
    </lineage>
</organism>
<dbReference type="GO" id="GO:0035925">
    <property type="term" value="F:mRNA 3'-UTR AU-rich region binding"/>
    <property type="evidence" value="ECO:0007669"/>
    <property type="project" value="TreeGrafter"/>
</dbReference>